<proteinExistence type="predicted"/>
<evidence type="ECO:0000313" key="2">
    <source>
        <dbReference type="Proteomes" id="UP000270034"/>
    </source>
</evidence>
<dbReference type="AlphaFoldDB" id="A0A2Z5ZF57"/>
<protein>
    <submittedName>
        <fullName evidence="1">Phage minor tail protein G</fullName>
    </submittedName>
</protein>
<gene>
    <name evidence="1" type="ORF">AcetOrient_orf01147</name>
</gene>
<sequence>MRGKLPKHGGTQIKTDLNVLRDEKPRLHLHTITKTRPGLRPAGFFVNRWHGGQPVVF</sequence>
<accession>A0A2Z5ZF57</accession>
<evidence type="ECO:0000313" key="1">
    <source>
        <dbReference type="EMBL" id="BBC79140.1"/>
    </source>
</evidence>
<dbReference type="EMBL" id="AP018515">
    <property type="protein sequence ID" value="BBC79140.1"/>
    <property type="molecule type" value="Genomic_DNA"/>
</dbReference>
<name>A0A2Z5ZF57_9PROT</name>
<dbReference type="Proteomes" id="UP000270034">
    <property type="component" value="Chromosome"/>
</dbReference>
<organism evidence="1 2">
    <name type="scientific">Acetobacter orientalis</name>
    <dbReference type="NCBI Taxonomy" id="146474"/>
    <lineage>
        <taxon>Bacteria</taxon>
        <taxon>Pseudomonadati</taxon>
        <taxon>Pseudomonadota</taxon>
        <taxon>Alphaproteobacteria</taxon>
        <taxon>Acetobacterales</taxon>
        <taxon>Acetobacteraceae</taxon>
        <taxon>Acetobacter</taxon>
    </lineage>
</organism>
<reference evidence="1 2" key="1">
    <citation type="submission" date="2018-02" db="EMBL/GenBank/DDBJ databases">
        <title>Acetobacter orientalis genome.</title>
        <authorList>
            <person name="Nakashima N."/>
            <person name="Tamura T."/>
        </authorList>
    </citation>
    <scope>NUCLEOTIDE SEQUENCE [LARGE SCALE GENOMIC DNA]</scope>
    <source>
        <strain evidence="1 2">FAN1</strain>
    </source>
</reference>
<dbReference type="KEGG" id="aot:AcetOri_orf01147"/>